<organism evidence="2 3">
    <name type="scientific">Methylobacterium crusticola</name>
    <dbReference type="NCBI Taxonomy" id="1697972"/>
    <lineage>
        <taxon>Bacteria</taxon>
        <taxon>Pseudomonadati</taxon>
        <taxon>Pseudomonadota</taxon>
        <taxon>Alphaproteobacteria</taxon>
        <taxon>Hyphomicrobiales</taxon>
        <taxon>Methylobacteriaceae</taxon>
        <taxon>Methylobacterium</taxon>
    </lineage>
</organism>
<gene>
    <name evidence="2" type="ORF">OPKNFCMD_0721</name>
</gene>
<evidence type="ECO:0000313" key="2">
    <source>
        <dbReference type="EMBL" id="GJD48007.1"/>
    </source>
</evidence>
<evidence type="ECO:0000313" key="3">
    <source>
        <dbReference type="Proteomes" id="UP001055167"/>
    </source>
</evidence>
<dbReference type="EMBL" id="BPQH01000002">
    <property type="protein sequence ID" value="GJD48007.1"/>
    <property type="molecule type" value="Genomic_DNA"/>
</dbReference>
<protein>
    <recommendedName>
        <fullName evidence="4">Lipocalin-like domain-containing protein</fullName>
    </recommendedName>
</protein>
<feature type="chain" id="PRO_5047243500" description="Lipocalin-like domain-containing protein" evidence="1">
    <location>
        <begin position="21"/>
        <end position="148"/>
    </location>
</feature>
<reference evidence="2" key="1">
    <citation type="journal article" date="2021" name="Front. Microbiol.">
        <title>Comprehensive Comparative Genomics and Phenotyping of Methylobacterium Species.</title>
        <authorList>
            <person name="Alessa O."/>
            <person name="Ogura Y."/>
            <person name="Fujitani Y."/>
            <person name="Takami H."/>
            <person name="Hayashi T."/>
            <person name="Sahin N."/>
            <person name="Tani A."/>
        </authorList>
    </citation>
    <scope>NUCLEOTIDE SEQUENCE</scope>
    <source>
        <strain evidence="2">KCTC 52305</strain>
    </source>
</reference>
<evidence type="ECO:0000256" key="1">
    <source>
        <dbReference type="SAM" id="SignalP"/>
    </source>
</evidence>
<comment type="caution">
    <text evidence="2">The sequence shown here is derived from an EMBL/GenBank/DDBJ whole genome shotgun (WGS) entry which is preliminary data.</text>
</comment>
<keyword evidence="1" id="KW-0732">Signal</keyword>
<reference evidence="2" key="2">
    <citation type="submission" date="2021-08" db="EMBL/GenBank/DDBJ databases">
        <authorList>
            <person name="Tani A."/>
            <person name="Ola A."/>
            <person name="Ogura Y."/>
            <person name="Katsura K."/>
            <person name="Hayashi T."/>
        </authorList>
    </citation>
    <scope>NUCLEOTIDE SEQUENCE</scope>
    <source>
        <strain evidence="2">KCTC 52305</strain>
    </source>
</reference>
<name>A0ABQ4QTU0_9HYPH</name>
<feature type="signal peptide" evidence="1">
    <location>
        <begin position="1"/>
        <end position="20"/>
    </location>
</feature>
<dbReference type="InterPro" id="IPR017504">
    <property type="entry name" value="CHP03067_Planctomycetes"/>
</dbReference>
<dbReference type="Proteomes" id="UP001055167">
    <property type="component" value="Unassembled WGS sequence"/>
</dbReference>
<keyword evidence="3" id="KW-1185">Reference proteome</keyword>
<dbReference type="RefSeq" id="WP_128560650.1">
    <property type="nucleotide sequence ID" value="NZ_BPQH01000002.1"/>
</dbReference>
<evidence type="ECO:0008006" key="4">
    <source>
        <dbReference type="Google" id="ProtNLM"/>
    </source>
</evidence>
<accession>A0ABQ4QTU0</accession>
<dbReference type="NCBIfam" id="TIGR03067">
    <property type="entry name" value="Planc_TIGR03067"/>
    <property type="match status" value="1"/>
</dbReference>
<sequence length="148" mass="16490">MRRLGLALTLSLGFATAAWPADDEAERTALQQTWHAVAAERDGMPAPELVGHRLTLTQDRFRITRDGRLLFGGRYATDPSTRPASIAFHQDEGPSLRGEWRGIYRVSDDRLDIVDNADDQQKSPPTQFATTPGSGYVLVRFEPARRTP</sequence>
<proteinExistence type="predicted"/>